<proteinExistence type="predicted"/>
<protein>
    <submittedName>
        <fullName evidence="1">Uncharacterized protein</fullName>
    </submittedName>
</protein>
<name>A0ABN9SRS5_9DINO</name>
<evidence type="ECO:0000313" key="2">
    <source>
        <dbReference type="Proteomes" id="UP001189429"/>
    </source>
</evidence>
<comment type="caution">
    <text evidence="1">The sequence shown here is derived from an EMBL/GenBank/DDBJ whole genome shotgun (WGS) entry which is preliminary data.</text>
</comment>
<evidence type="ECO:0000313" key="1">
    <source>
        <dbReference type="EMBL" id="CAK0834631.1"/>
    </source>
</evidence>
<dbReference type="EMBL" id="CAUYUJ010012803">
    <property type="protein sequence ID" value="CAK0834631.1"/>
    <property type="molecule type" value="Genomic_DNA"/>
</dbReference>
<accession>A0ABN9SRS5</accession>
<gene>
    <name evidence="1" type="ORF">PCOR1329_LOCUS32008</name>
</gene>
<dbReference type="Proteomes" id="UP001189429">
    <property type="component" value="Unassembled WGS sequence"/>
</dbReference>
<keyword evidence="2" id="KW-1185">Reference proteome</keyword>
<reference evidence="1" key="1">
    <citation type="submission" date="2023-10" db="EMBL/GenBank/DDBJ databases">
        <authorList>
            <person name="Chen Y."/>
            <person name="Shah S."/>
            <person name="Dougan E. K."/>
            <person name="Thang M."/>
            <person name="Chan C."/>
        </authorList>
    </citation>
    <scope>NUCLEOTIDE SEQUENCE [LARGE SCALE GENOMIC DNA]</scope>
</reference>
<sequence>MIPVGFLPISPRVCGTVHGTVAAHTASEKAPARLGSLGGSMQRAPLWAARSIGVRVEEDDCVDGTVSCHWMCAANRATQCLEMWRIFQAFGLPARAGPHSWP</sequence>
<organism evidence="1 2">
    <name type="scientific">Prorocentrum cordatum</name>
    <dbReference type="NCBI Taxonomy" id="2364126"/>
    <lineage>
        <taxon>Eukaryota</taxon>
        <taxon>Sar</taxon>
        <taxon>Alveolata</taxon>
        <taxon>Dinophyceae</taxon>
        <taxon>Prorocentrales</taxon>
        <taxon>Prorocentraceae</taxon>
        <taxon>Prorocentrum</taxon>
    </lineage>
</organism>